<protein>
    <submittedName>
        <fullName evidence="2">Antibiotic biosynthesis monooxygenase</fullName>
    </submittedName>
</protein>
<dbReference type="OrthoDB" id="2352283at2"/>
<dbReference type="EMBL" id="QYTW02000009">
    <property type="protein sequence ID" value="RST59590.1"/>
    <property type="molecule type" value="Genomic_DNA"/>
</dbReference>
<comment type="caution">
    <text evidence="2">The sequence shown here is derived from an EMBL/GenBank/DDBJ whole genome shotgun (WGS) entry which is preliminary data.</text>
</comment>
<dbReference type="PANTHER" id="PTHR34474">
    <property type="entry name" value="SIGNAL TRANSDUCTION PROTEIN TRAP"/>
    <property type="match status" value="1"/>
</dbReference>
<dbReference type="GO" id="GO:0004497">
    <property type="term" value="F:monooxygenase activity"/>
    <property type="evidence" value="ECO:0007669"/>
    <property type="project" value="UniProtKB-KW"/>
</dbReference>
<evidence type="ECO:0000313" key="2">
    <source>
        <dbReference type="EMBL" id="RST59590.1"/>
    </source>
</evidence>
<name>A0A429X8D3_SIMTE</name>
<gene>
    <name evidence="2" type="ORF">D5F11_010805</name>
</gene>
<dbReference type="RefSeq" id="WP_120116349.1">
    <property type="nucleotide sequence ID" value="NZ_BORI01000020.1"/>
</dbReference>
<sequence>MYTYITTGTFFFLKKMKDKHPEDCMLLMQNADTCQLWHETEGKTIFQSPRKYEAIHSSGRLEQKGFVACNHIPVREENRPVFEYTFTEQMKKIEALPGFTAFRLLRPLSNDTYIAMTIWKDEEAFKDWKQSSLFADSHSKAIQSAKSTNIFSGPSYLSVFVLDDEDEINTD</sequence>
<dbReference type="Pfam" id="PF03992">
    <property type="entry name" value="ABM"/>
    <property type="match status" value="1"/>
</dbReference>
<dbReference type="InterPro" id="IPR011008">
    <property type="entry name" value="Dimeric_a/b-barrel"/>
</dbReference>
<dbReference type="InterPro" id="IPR007138">
    <property type="entry name" value="ABM_dom"/>
</dbReference>
<evidence type="ECO:0000259" key="1">
    <source>
        <dbReference type="PROSITE" id="PS51725"/>
    </source>
</evidence>
<dbReference type="PANTHER" id="PTHR34474:SF2">
    <property type="entry name" value="SIGNAL TRANSDUCTION PROTEIN TRAP"/>
    <property type="match status" value="1"/>
</dbReference>
<keyword evidence="2" id="KW-0503">Monooxygenase</keyword>
<accession>A0A429X8D3</accession>
<dbReference type="PROSITE" id="PS51725">
    <property type="entry name" value="ABM"/>
    <property type="match status" value="1"/>
</dbReference>
<feature type="domain" description="ABM" evidence="1">
    <location>
        <begin position="66"/>
        <end position="160"/>
    </location>
</feature>
<evidence type="ECO:0000313" key="3">
    <source>
        <dbReference type="Proteomes" id="UP000287296"/>
    </source>
</evidence>
<organism evidence="2 3">
    <name type="scientific">Siminovitchia terrae</name>
    <name type="common">Bacillus terrae</name>
    <dbReference type="NCBI Taxonomy" id="1914933"/>
    <lineage>
        <taxon>Bacteria</taxon>
        <taxon>Bacillati</taxon>
        <taxon>Bacillota</taxon>
        <taxon>Bacilli</taxon>
        <taxon>Bacillales</taxon>
        <taxon>Bacillaceae</taxon>
        <taxon>Siminovitchia</taxon>
    </lineage>
</organism>
<dbReference type="Proteomes" id="UP000287296">
    <property type="component" value="Unassembled WGS sequence"/>
</dbReference>
<dbReference type="SUPFAM" id="SSF54909">
    <property type="entry name" value="Dimeric alpha+beta barrel"/>
    <property type="match status" value="1"/>
</dbReference>
<reference evidence="2 3" key="1">
    <citation type="submission" date="2018-12" db="EMBL/GenBank/DDBJ databases">
        <authorList>
            <person name="Sun L."/>
            <person name="Chen Z."/>
        </authorList>
    </citation>
    <scope>NUCLEOTIDE SEQUENCE [LARGE SCALE GENOMIC DNA]</scope>
    <source>
        <strain evidence="2 3">LMG 29736</strain>
    </source>
</reference>
<keyword evidence="2" id="KW-0560">Oxidoreductase</keyword>
<dbReference type="Gene3D" id="3.30.70.100">
    <property type="match status" value="1"/>
</dbReference>
<dbReference type="AlphaFoldDB" id="A0A429X8D3"/>
<proteinExistence type="predicted"/>
<dbReference type="InterPro" id="IPR050404">
    <property type="entry name" value="Heme-degrading_MO"/>
</dbReference>